<evidence type="ECO:0000256" key="1">
    <source>
        <dbReference type="SAM" id="MobiDB-lite"/>
    </source>
</evidence>
<evidence type="ECO:0000313" key="2">
    <source>
        <dbReference type="EMBL" id="CAA9542782.1"/>
    </source>
</evidence>
<reference evidence="2" key="1">
    <citation type="submission" date="2020-02" db="EMBL/GenBank/DDBJ databases">
        <authorList>
            <person name="Meier V. D."/>
        </authorList>
    </citation>
    <scope>NUCLEOTIDE SEQUENCE</scope>
    <source>
        <strain evidence="2">AVDCRST_MAG88</strain>
    </source>
</reference>
<dbReference type="EMBL" id="CADCWM010000048">
    <property type="protein sequence ID" value="CAA9542782.1"/>
    <property type="molecule type" value="Genomic_DNA"/>
</dbReference>
<organism evidence="2">
    <name type="scientific">uncultured Thermomicrobiales bacterium</name>
    <dbReference type="NCBI Taxonomy" id="1645740"/>
    <lineage>
        <taxon>Bacteria</taxon>
        <taxon>Pseudomonadati</taxon>
        <taxon>Thermomicrobiota</taxon>
        <taxon>Thermomicrobia</taxon>
        <taxon>Thermomicrobiales</taxon>
        <taxon>environmental samples</taxon>
    </lineage>
</organism>
<proteinExistence type="predicted"/>
<sequence length="52" mass="5923">MPGAWISEVLWAAGACRMRGGRALSQRMVADQDQTRKRALHPSADYLRPRRQ</sequence>
<gene>
    <name evidence="2" type="ORF">AVDCRST_MAG88-155</name>
</gene>
<accession>A0A6J4U9Y1</accession>
<name>A0A6J4U9Y1_9BACT</name>
<feature type="region of interest" description="Disordered" evidence="1">
    <location>
        <begin position="27"/>
        <end position="52"/>
    </location>
</feature>
<dbReference type="AlphaFoldDB" id="A0A6J4U9Y1"/>
<protein>
    <submittedName>
        <fullName evidence="2">Uncharacterized protein</fullName>
    </submittedName>
</protein>